<sequence>MLFSAAQCLGYSSQHGSLTAQMCHPSKEVIIQQVKKKIREIKAKTLFVASDNDFMVEDFAEILDKLQVKFVKGIPNEPELDLLILGQSNHFIGNCVSSFSAFVDGGYNCDIPAQRNEPSNGRRFTMPCSATSNGNGLCVACNNNQAAIIRFLAEFNPKDPDNEIASDREYQQLKKQLDVMYGLCPSCEETVKAKLAEKHRLLIAPAIFGTDGPAGVDPSPLYTAARANHRMVDSGEDMEDRDSGFSGHSSRRDARVPFFSSVDPGIHLLQEDSDPMLGSEIERLSINQDPSPSFNHQQRPGQLSSSWSPGGMTAFHPTPSLSPPDPFRPPSSAQLRQRLSREGLFSANNRPLFSGRPL</sequence>
<keyword evidence="6" id="KW-0328">Glycosyltransferase</keyword>
<evidence type="ECO:0000256" key="13">
    <source>
        <dbReference type="ARBA" id="ARBA00023277"/>
    </source>
</evidence>
<evidence type="ECO:0000256" key="6">
    <source>
        <dbReference type="ARBA" id="ARBA00022676"/>
    </source>
</evidence>
<evidence type="ECO:0000256" key="16">
    <source>
        <dbReference type="ARBA" id="ARBA00048647"/>
    </source>
</evidence>
<comment type="catalytic activity">
    <reaction evidence="15">
        <text>L-threonyl-[protein] + GDP-beta-L-fucose = 3-O-(alpha-L-fucosyl)-L-threonyl-[protein] + GDP + H(+)</text>
        <dbReference type="Rhea" id="RHEA:70491"/>
        <dbReference type="Rhea" id="RHEA-COMP:11060"/>
        <dbReference type="Rhea" id="RHEA-COMP:17915"/>
        <dbReference type="ChEBI" id="CHEBI:15378"/>
        <dbReference type="ChEBI" id="CHEBI:30013"/>
        <dbReference type="ChEBI" id="CHEBI:57273"/>
        <dbReference type="ChEBI" id="CHEBI:58189"/>
        <dbReference type="ChEBI" id="CHEBI:189631"/>
        <dbReference type="EC" id="2.4.1.221"/>
    </reaction>
    <physiologicalReaction direction="left-to-right" evidence="15">
        <dbReference type="Rhea" id="RHEA:70492"/>
    </physiologicalReaction>
</comment>
<evidence type="ECO:0000256" key="17">
    <source>
        <dbReference type="SAM" id="MobiDB-lite"/>
    </source>
</evidence>
<dbReference type="OrthoDB" id="10050276at2759"/>
<accession>A0A7R8WHV5</accession>
<dbReference type="PANTHER" id="PTHR21420:SF10">
    <property type="entry name" value="GDP-FUCOSE PROTEIN O-FUCOSYLTRANSFERASE 1"/>
    <property type="match status" value="1"/>
</dbReference>
<proteinExistence type="inferred from homology"/>
<evidence type="ECO:0000256" key="15">
    <source>
        <dbReference type="ARBA" id="ARBA00047273"/>
    </source>
</evidence>
<feature type="compositionally biased region" description="Pro residues" evidence="17">
    <location>
        <begin position="320"/>
        <end position="329"/>
    </location>
</feature>
<keyword evidence="10" id="KW-1015">Disulfide bond</keyword>
<dbReference type="GO" id="GO:0005783">
    <property type="term" value="C:endoplasmic reticulum"/>
    <property type="evidence" value="ECO:0007669"/>
    <property type="project" value="UniProtKB-SubCell"/>
</dbReference>
<evidence type="ECO:0000256" key="12">
    <source>
        <dbReference type="ARBA" id="ARBA00023253"/>
    </source>
</evidence>
<comment type="pathway">
    <text evidence="2">Protein modification; protein glycosylation.</text>
</comment>
<dbReference type="GO" id="GO:0007219">
    <property type="term" value="P:Notch signaling pathway"/>
    <property type="evidence" value="ECO:0007669"/>
    <property type="project" value="UniProtKB-KW"/>
</dbReference>
<dbReference type="InterPro" id="IPR039922">
    <property type="entry name" value="POFUT1"/>
</dbReference>
<comment type="subcellular location">
    <subcellularLocation>
        <location evidence="1">Endoplasmic reticulum</location>
    </subcellularLocation>
</comment>
<evidence type="ECO:0000256" key="11">
    <source>
        <dbReference type="ARBA" id="ARBA00023180"/>
    </source>
</evidence>
<keyword evidence="13" id="KW-0119">Carbohydrate metabolism</keyword>
<dbReference type="EC" id="2.4.1.221" evidence="4"/>
<dbReference type="UniPathway" id="UPA00378"/>
<evidence type="ECO:0000256" key="2">
    <source>
        <dbReference type="ARBA" id="ARBA00004922"/>
    </source>
</evidence>
<evidence type="ECO:0000256" key="8">
    <source>
        <dbReference type="ARBA" id="ARBA00022824"/>
    </source>
</evidence>
<dbReference type="Gene3D" id="3.40.50.11350">
    <property type="match status" value="1"/>
</dbReference>
<dbReference type="GO" id="GO:0005637">
    <property type="term" value="C:nuclear inner membrane"/>
    <property type="evidence" value="ECO:0007669"/>
    <property type="project" value="UniProtKB-SubCell"/>
</dbReference>
<keyword evidence="8" id="KW-0256">Endoplasmic reticulum</keyword>
<comment type="catalytic activity">
    <reaction evidence="16">
        <text>L-seryl-[protein] + GDP-beta-L-fucose = 3-O-(alpha-L-fucosyl)-L-seryl-[protein] + GDP + H(+)</text>
        <dbReference type="Rhea" id="RHEA:63644"/>
        <dbReference type="Rhea" id="RHEA-COMP:9863"/>
        <dbReference type="Rhea" id="RHEA-COMP:17914"/>
        <dbReference type="ChEBI" id="CHEBI:15378"/>
        <dbReference type="ChEBI" id="CHEBI:29999"/>
        <dbReference type="ChEBI" id="CHEBI:57273"/>
        <dbReference type="ChEBI" id="CHEBI:58189"/>
        <dbReference type="ChEBI" id="CHEBI:189632"/>
        <dbReference type="EC" id="2.4.1.221"/>
    </reaction>
    <physiologicalReaction direction="left-to-right" evidence="16">
        <dbReference type="Rhea" id="RHEA:63645"/>
    </physiologicalReaction>
</comment>
<keyword evidence="12" id="KW-0294">Fucose metabolism</keyword>
<keyword evidence="9" id="KW-0914">Notch signaling pathway</keyword>
<feature type="compositionally biased region" description="Polar residues" evidence="17">
    <location>
        <begin position="286"/>
        <end position="308"/>
    </location>
</feature>
<evidence type="ECO:0000256" key="3">
    <source>
        <dbReference type="ARBA" id="ARBA00010626"/>
    </source>
</evidence>
<keyword evidence="11" id="KW-0325">Glycoprotein</keyword>
<evidence type="ECO:0000256" key="14">
    <source>
        <dbReference type="ARBA" id="ARBA00033080"/>
    </source>
</evidence>
<name>A0A7R8WHV5_9CRUS</name>
<organism evidence="18">
    <name type="scientific">Cyprideis torosa</name>
    <dbReference type="NCBI Taxonomy" id="163714"/>
    <lineage>
        <taxon>Eukaryota</taxon>
        <taxon>Metazoa</taxon>
        <taxon>Ecdysozoa</taxon>
        <taxon>Arthropoda</taxon>
        <taxon>Crustacea</taxon>
        <taxon>Oligostraca</taxon>
        <taxon>Ostracoda</taxon>
        <taxon>Podocopa</taxon>
        <taxon>Podocopida</taxon>
        <taxon>Cytherocopina</taxon>
        <taxon>Cytheroidea</taxon>
        <taxon>Cytherideidae</taxon>
        <taxon>Cyprideis</taxon>
    </lineage>
</organism>
<protein>
    <recommendedName>
        <fullName evidence="5">GDP-fucose protein O-fucosyltransferase 1</fullName>
        <ecNumber evidence="4">2.4.1.221</ecNumber>
    </recommendedName>
    <alternativeName>
        <fullName evidence="14">Peptide-O-fucosyltransferase 1</fullName>
    </alternativeName>
</protein>
<dbReference type="InterPro" id="IPR019378">
    <property type="entry name" value="GDP-Fuc_O-FucTrfase"/>
</dbReference>
<dbReference type="AlphaFoldDB" id="A0A7R8WHV5"/>
<evidence type="ECO:0000256" key="7">
    <source>
        <dbReference type="ARBA" id="ARBA00022679"/>
    </source>
</evidence>
<evidence type="ECO:0000256" key="10">
    <source>
        <dbReference type="ARBA" id="ARBA00023157"/>
    </source>
</evidence>
<feature type="region of interest" description="Disordered" evidence="17">
    <location>
        <begin position="286"/>
        <end position="358"/>
    </location>
</feature>
<evidence type="ECO:0000256" key="5">
    <source>
        <dbReference type="ARBA" id="ARBA00021745"/>
    </source>
</evidence>
<dbReference type="Pfam" id="PF10250">
    <property type="entry name" value="O-FucT"/>
    <property type="match status" value="1"/>
</dbReference>
<evidence type="ECO:0000256" key="4">
    <source>
        <dbReference type="ARBA" id="ARBA00012196"/>
    </source>
</evidence>
<dbReference type="PANTHER" id="PTHR21420">
    <property type="entry name" value="GDP-FUCOSE PROTEIN O-FUCOSYLTRANSFERASE 1"/>
    <property type="match status" value="1"/>
</dbReference>
<evidence type="ECO:0000313" key="18">
    <source>
        <dbReference type="EMBL" id="CAD7229573.1"/>
    </source>
</evidence>
<dbReference type="GO" id="GO:0006004">
    <property type="term" value="P:fucose metabolic process"/>
    <property type="evidence" value="ECO:0007669"/>
    <property type="project" value="UniProtKB-KW"/>
</dbReference>
<dbReference type="GO" id="GO:0046922">
    <property type="term" value="F:peptide-O-fucosyltransferase activity"/>
    <property type="evidence" value="ECO:0007669"/>
    <property type="project" value="UniProtKB-EC"/>
</dbReference>
<comment type="similarity">
    <text evidence="3">Belongs to the glycosyltransferase 65 family.</text>
</comment>
<dbReference type="EMBL" id="OB662146">
    <property type="protein sequence ID" value="CAD7229573.1"/>
    <property type="molecule type" value="Genomic_DNA"/>
</dbReference>
<feature type="region of interest" description="Disordered" evidence="17">
    <location>
        <begin position="232"/>
        <end position="252"/>
    </location>
</feature>
<evidence type="ECO:0000256" key="1">
    <source>
        <dbReference type="ARBA" id="ARBA00004240"/>
    </source>
</evidence>
<evidence type="ECO:0000256" key="9">
    <source>
        <dbReference type="ARBA" id="ARBA00022976"/>
    </source>
</evidence>
<reference evidence="18" key="1">
    <citation type="submission" date="2020-11" db="EMBL/GenBank/DDBJ databases">
        <authorList>
            <person name="Tran Van P."/>
        </authorList>
    </citation>
    <scope>NUCLEOTIDE SEQUENCE</scope>
</reference>
<gene>
    <name evidence="18" type="ORF">CTOB1V02_LOCUS7442</name>
</gene>
<keyword evidence="7" id="KW-0808">Transferase</keyword>